<evidence type="ECO:0000313" key="10">
    <source>
        <dbReference type="EMBL" id="EQD28941.1"/>
    </source>
</evidence>
<dbReference type="PANTHER" id="PTHR11846">
    <property type="entry name" value="ADENYLOSUCCINATE SYNTHETASE"/>
    <property type="match status" value="1"/>
</dbReference>
<organism evidence="10">
    <name type="scientific">mine drainage metagenome</name>
    <dbReference type="NCBI Taxonomy" id="410659"/>
    <lineage>
        <taxon>unclassified sequences</taxon>
        <taxon>metagenomes</taxon>
        <taxon>ecological metagenomes</taxon>
    </lineage>
</organism>
<comment type="subunit">
    <text evidence="2">Homodimer.</text>
</comment>
<dbReference type="EMBL" id="AUZY01012625">
    <property type="protein sequence ID" value="EQD28941.1"/>
    <property type="molecule type" value="Genomic_DNA"/>
</dbReference>
<dbReference type="NCBIfam" id="TIGR00184">
    <property type="entry name" value="purA"/>
    <property type="match status" value="1"/>
</dbReference>
<dbReference type="HAMAP" id="MF_00011">
    <property type="entry name" value="Adenylosucc_synth"/>
    <property type="match status" value="1"/>
</dbReference>
<dbReference type="PROSITE" id="PS01266">
    <property type="entry name" value="ADENYLOSUCCIN_SYN_1"/>
    <property type="match status" value="1"/>
</dbReference>
<dbReference type="PANTHER" id="PTHR11846:SF0">
    <property type="entry name" value="ADENYLOSUCCINATE SYNTHETASE"/>
    <property type="match status" value="1"/>
</dbReference>
<feature type="compositionally biased region" description="Pro residues" evidence="9">
    <location>
        <begin position="438"/>
        <end position="447"/>
    </location>
</feature>
<dbReference type="InterPro" id="IPR027417">
    <property type="entry name" value="P-loop_NTPase"/>
</dbReference>
<dbReference type="InterPro" id="IPR042109">
    <property type="entry name" value="Adenylosuccinate_synth_dom1"/>
</dbReference>
<keyword evidence="7" id="KW-0460">Magnesium</keyword>
<keyword evidence="3 10" id="KW-0436">Ligase</keyword>
<keyword evidence="8" id="KW-0342">GTP-binding</keyword>
<dbReference type="Gene3D" id="3.40.440.10">
    <property type="entry name" value="Adenylosuccinate Synthetase, subunit A, domain 1"/>
    <property type="match status" value="1"/>
</dbReference>
<dbReference type="FunFam" id="1.10.300.10:FF:000001">
    <property type="entry name" value="Adenylosuccinate synthetase"/>
    <property type="match status" value="1"/>
</dbReference>
<gene>
    <name evidence="10" type="ORF">B1B_18825</name>
</gene>
<dbReference type="Pfam" id="PF00709">
    <property type="entry name" value="Adenylsucc_synt"/>
    <property type="match status" value="1"/>
</dbReference>
<dbReference type="AlphaFoldDB" id="T0Y1H8"/>
<dbReference type="GO" id="GO:0044208">
    <property type="term" value="P:'de novo' AMP biosynthetic process"/>
    <property type="evidence" value="ECO:0007669"/>
    <property type="project" value="TreeGrafter"/>
</dbReference>
<evidence type="ECO:0000256" key="9">
    <source>
        <dbReference type="SAM" id="MobiDB-lite"/>
    </source>
</evidence>
<evidence type="ECO:0000256" key="6">
    <source>
        <dbReference type="ARBA" id="ARBA00022755"/>
    </source>
</evidence>
<evidence type="ECO:0000256" key="8">
    <source>
        <dbReference type="ARBA" id="ARBA00023134"/>
    </source>
</evidence>
<protein>
    <submittedName>
        <fullName evidence="10">Adenylosuccinate synthetase</fullName>
        <ecNumber evidence="10">6.3.4.4</ecNumber>
    </submittedName>
</protein>
<name>T0Y1H8_9ZZZZ</name>
<dbReference type="InterPro" id="IPR042111">
    <property type="entry name" value="Adenylosuccinate_synth_dom3"/>
</dbReference>
<dbReference type="EC" id="6.3.4.4" evidence="10"/>
<keyword evidence="5" id="KW-0547">Nucleotide-binding</keyword>
<dbReference type="FunFam" id="3.90.170.10:FF:000001">
    <property type="entry name" value="Adenylosuccinate synthetase"/>
    <property type="match status" value="1"/>
</dbReference>
<evidence type="ECO:0000256" key="7">
    <source>
        <dbReference type="ARBA" id="ARBA00022842"/>
    </source>
</evidence>
<dbReference type="GO" id="GO:0046872">
    <property type="term" value="F:metal ion binding"/>
    <property type="evidence" value="ECO:0007669"/>
    <property type="project" value="UniProtKB-KW"/>
</dbReference>
<evidence type="ECO:0000256" key="2">
    <source>
        <dbReference type="ARBA" id="ARBA00011738"/>
    </source>
</evidence>
<dbReference type="InterPro" id="IPR001114">
    <property type="entry name" value="Adenylosuccinate_synthetase"/>
</dbReference>
<dbReference type="GO" id="GO:0005737">
    <property type="term" value="C:cytoplasm"/>
    <property type="evidence" value="ECO:0007669"/>
    <property type="project" value="TreeGrafter"/>
</dbReference>
<evidence type="ECO:0000256" key="5">
    <source>
        <dbReference type="ARBA" id="ARBA00022741"/>
    </source>
</evidence>
<dbReference type="GO" id="GO:0004019">
    <property type="term" value="F:adenylosuccinate synthase activity"/>
    <property type="evidence" value="ECO:0007669"/>
    <property type="project" value="UniProtKB-EC"/>
</dbReference>
<proteinExistence type="inferred from homology"/>
<dbReference type="NCBIfam" id="NF002223">
    <property type="entry name" value="PRK01117.1"/>
    <property type="match status" value="1"/>
</dbReference>
<dbReference type="InterPro" id="IPR018220">
    <property type="entry name" value="Adenylosuccin_syn_GTP-bd"/>
</dbReference>
<dbReference type="Gene3D" id="1.10.300.10">
    <property type="entry name" value="Adenylosuccinate Synthetase, subunit A, domain 2"/>
    <property type="match status" value="1"/>
</dbReference>
<dbReference type="SMART" id="SM00788">
    <property type="entry name" value="Adenylsucc_synt"/>
    <property type="match status" value="1"/>
</dbReference>
<dbReference type="GO" id="GO:0005525">
    <property type="term" value="F:GTP binding"/>
    <property type="evidence" value="ECO:0007669"/>
    <property type="project" value="UniProtKB-KW"/>
</dbReference>
<comment type="cofactor">
    <cofactor evidence="1">
        <name>Mg(2+)</name>
        <dbReference type="ChEBI" id="CHEBI:18420"/>
    </cofactor>
</comment>
<keyword evidence="6" id="KW-0658">Purine biosynthesis</keyword>
<accession>T0Y1H8</accession>
<dbReference type="CDD" id="cd03108">
    <property type="entry name" value="AdSS"/>
    <property type="match status" value="1"/>
</dbReference>
<sequence length="457" mass="49210">MTITAVVGAQFGDEAKGKIVDYLSSDAEYVVRYQGGPNAGHTIRPAGRTLALHQLPVGIVREGCTAVCGAGMVVDPFELVKEIRTLRDEGLFHGKLLLSERAHLILPWHRIQDAWEEETRGSEAGGTTGRGIGPAYMDRAGRWGIRVAELFRPEILRKRLQLLRRTKGFLEGRVGAPTLEQVESDLLAVAAELQPFVAATEPLLWRAVEEGRNVLLEGAQSALLDVDYGTYPFVTSSHPTAAGAALGSGLPPQAIEEVLGISKAYATRVGAGPFPTEALGADGDRLRERGGERGATTGRPRRCGWLDLVLLRFVVRLNGLTALALTKVDVLGGEAQVPVAVGYRTVSGETVTEAPPTLAEDLARVEPLWRFLPGWEEFTPAVKERLADEGYRALPRELRRFVEFVSEETGVPVALISYGPSREETVVVPPGARSLPGGWPPGPPRSPEGPRGGVPVL</sequence>
<dbReference type="GO" id="GO:0046040">
    <property type="term" value="P:IMP metabolic process"/>
    <property type="evidence" value="ECO:0007669"/>
    <property type="project" value="TreeGrafter"/>
</dbReference>
<keyword evidence="4" id="KW-0479">Metal-binding</keyword>
<dbReference type="Gene3D" id="3.90.170.10">
    <property type="entry name" value="Adenylosuccinate Synthetase, subunit A, domain 3"/>
    <property type="match status" value="1"/>
</dbReference>
<evidence type="ECO:0000256" key="3">
    <source>
        <dbReference type="ARBA" id="ARBA00022598"/>
    </source>
</evidence>
<dbReference type="SUPFAM" id="SSF52540">
    <property type="entry name" value="P-loop containing nucleoside triphosphate hydrolases"/>
    <property type="match status" value="1"/>
</dbReference>
<reference evidence="10" key="2">
    <citation type="journal article" date="2014" name="ISME J.">
        <title>Microbial stratification in low pH oxic and suboxic macroscopic growths along an acid mine drainage.</title>
        <authorList>
            <person name="Mendez-Garcia C."/>
            <person name="Mesa V."/>
            <person name="Sprenger R.R."/>
            <person name="Richter M."/>
            <person name="Diez M.S."/>
            <person name="Solano J."/>
            <person name="Bargiela R."/>
            <person name="Golyshina O.V."/>
            <person name="Manteca A."/>
            <person name="Ramos J.L."/>
            <person name="Gallego J.R."/>
            <person name="Llorente I."/>
            <person name="Martins Dos Santos V.A."/>
            <person name="Jensen O.N."/>
            <person name="Pelaez A.I."/>
            <person name="Sanchez J."/>
            <person name="Ferrer M."/>
        </authorList>
    </citation>
    <scope>NUCLEOTIDE SEQUENCE</scope>
</reference>
<dbReference type="InterPro" id="IPR042110">
    <property type="entry name" value="Adenylosuccinate_synth_dom2"/>
</dbReference>
<reference evidence="10" key="1">
    <citation type="submission" date="2013-08" db="EMBL/GenBank/DDBJ databases">
        <authorList>
            <person name="Mendez C."/>
            <person name="Richter M."/>
            <person name="Ferrer M."/>
            <person name="Sanchez J."/>
        </authorList>
    </citation>
    <scope>NUCLEOTIDE SEQUENCE</scope>
</reference>
<comment type="caution">
    <text evidence="10">The sequence shown here is derived from an EMBL/GenBank/DDBJ whole genome shotgun (WGS) entry which is preliminary data.</text>
</comment>
<evidence type="ECO:0000256" key="1">
    <source>
        <dbReference type="ARBA" id="ARBA00001946"/>
    </source>
</evidence>
<feature type="region of interest" description="Disordered" evidence="9">
    <location>
        <begin position="429"/>
        <end position="457"/>
    </location>
</feature>
<evidence type="ECO:0000256" key="4">
    <source>
        <dbReference type="ARBA" id="ARBA00022723"/>
    </source>
</evidence>